<accession>A0AAX4PDZ5</accession>
<protein>
    <submittedName>
        <fullName evidence="1">S-adenosyl-L-methionine-dependent methyltransferase</fullName>
    </submittedName>
</protein>
<dbReference type="PANTHER" id="PTHR23290:SF0">
    <property type="entry name" value="RRNA N6-ADENOSINE-METHYLTRANSFERASE METTL5"/>
    <property type="match status" value="1"/>
</dbReference>
<dbReference type="InterPro" id="IPR002052">
    <property type="entry name" value="DNA_methylase_N6_adenine_CS"/>
</dbReference>
<dbReference type="PROSITE" id="PS00092">
    <property type="entry name" value="N6_MTASE"/>
    <property type="match status" value="1"/>
</dbReference>
<evidence type="ECO:0000313" key="1">
    <source>
        <dbReference type="EMBL" id="WZN64582.1"/>
    </source>
</evidence>
<evidence type="ECO:0000313" key="2">
    <source>
        <dbReference type="Proteomes" id="UP001472866"/>
    </source>
</evidence>
<dbReference type="GO" id="GO:0003676">
    <property type="term" value="F:nucleic acid binding"/>
    <property type="evidence" value="ECO:0007669"/>
    <property type="project" value="InterPro"/>
</dbReference>
<dbReference type="GO" id="GO:0008988">
    <property type="term" value="F:rRNA (adenine-N6-)-methyltransferase activity"/>
    <property type="evidence" value="ECO:0007669"/>
    <property type="project" value="TreeGrafter"/>
</dbReference>
<dbReference type="Pfam" id="PF06325">
    <property type="entry name" value="PrmA"/>
    <property type="match status" value="1"/>
</dbReference>
<dbReference type="SUPFAM" id="SSF53335">
    <property type="entry name" value="S-adenosyl-L-methionine-dependent methyltransferases"/>
    <property type="match status" value="1"/>
</dbReference>
<dbReference type="InterPro" id="IPR029063">
    <property type="entry name" value="SAM-dependent_MTases_sf"/>
</dbReference>
<dbReference type="InterPro" id="IPR051720">
    <property type="entry name" value="rRNA_MeTrfase/Polyamine_Synth"/>
</dbReference>
<keyword evidence="1" id="KW-0808">Transferase</keyword>
<dbReference type="Gene3D" id="3.40.50.150">
    <property type="entry name" value="Vaccinia Virus protein VP39"/>
    <property type="match status" value="1"/>
</dbReference>
<gene>
    <name evidence="1" type="ORF">HKI87_10g61390</name>
</gene>
<dbReference type="PANTHER" id="PTHR23290">
    <property type="entry name" value="RRNA N6-ADENOSINE-METHYLTRANSFERASE METTL5"/>
    <property type="match status" value="1"/>
</dbReference>
<keyword evidence="2" id="KW-1185">Reference proteome</keyword>
<reference evidence="1 2" key="1">
    <citation type="submission" date="2024-03" db="EMBL/GenBank/DDBJ databases">
        <title>Complete genome sequence of the green alga Chloropicon roscoffensis RCC1871.</title>
        <authorList>
            <person name="Lemieux C."/>
            <person name="Pombert J.-F."/>
            <person name="Otis C."/>
            <person name="Turmel M."/>
        </authorList>
    </citation>
    <scope>NUCLEOTIDE SEQUENCE [LARGE SCALE GENOMIC DNA]</scope>
    <source>
        <strain evidence="1 2">RCC1871</strain>
    </source>
</reference>
<dbReference type="CDD" id="cd02440">
    <property type="entry name" value="AdoMet_MTases"/>
    <property type="match status" value="1"/>
</dbReference>
<keyword evidence="1" id="KW-0489">Methyltransferase</keyword>
<organism evidence="1 2">
    <name type="scientific">Chloropicon roscoffensis</name>
    <dbReference type="NCBI Taxonomy" id="1461544"/>
    <lineage>
        <taxon>Eukaryota</taxon>
        <taxon>Viridiplantae</taxon>
        <taxon>Chlorophyta</taxon>
        <taxon>Chloropicophyceae</taxon>
        <taxon>Chloropicales</taxon>
        <taxon>Chloropicaceae</taxon>
        <taxon>Chloropicon</taxon>
    </lineage>
</organism>
<dbReference type="Proteomes" id="UP001472866">
    <property type="component" value="Chromosome 10"/>
</dbReference>
<sequence>MKLKDLQSLLEDCKPFEDPKVELEQYTTRPHIASHILHAIDNSYEGFVGTTVVDLGCGCGALGVGAAILGAHVLGIDIDEDALAIAQENREEMNPWGEDEALSIDFVRANVLELSPGMRDRLKADVVITNPPFGTRAKGVDMEFLRVASGIATSAVYSLHKTSTRSYIQRHALKTLGFKKAQVVAELRYDLPKTYKFHKKACTDIAVDFWRFEVLSKQ</sequence>
<dbReference type="AlphaFoldDB" id="A0AAX4PDZ5"/>
<name>A0AAX4PDZ5_9CHLO</name>
<proteinExistence type="predicted"/>
<dbReference type="EMBL" id="CP151510">
    <property type="protein sequence ID" value="WZN64582.1"/>
    <property type="molecule type" value="Genomic_DNA"/>
</dbReference>